<keyword evidence="8" id="KW-1185">Reference proteome</keyword>
<dbReference type="InterPro" id="IPR012292">
    <property type="entry name" value="Globin/Proto"/>
</dbReference>
<gene>
    <name evidence="7" type="ORF">H3H32_20265</name>
</gene>
<dbReference type="AlphaFoldDB" id="A0A7G5H7D2"/>
<dbReference type="Proteomes" id="UP000515369">
    <property type="component" value="Chromosome"/>
</dbReference>
<evidence type="ECO:0000256" key="3">
    <source>
        <dbReference type="ARBA" id="ARBA00022723"/>
    </source>
</evidence>
<dbReference type="GO" id="GO:0071500">
    <property type="term" value="P:cellular response to nitrosative stress"/>
    <property type="evidence" value="ECO:0007669"/>
    <property type="project" value="TreeGrafter"/>
</dbReference>
<dbReference type="GO" id="GO:0008941">
    <property type="term" value="F:nitric oxide dioxygenase NAD(P)H activity"/>
    <property type="evidence" value="ECO:0007669"/>
    <property type="project" value="TreeGrafter"/>
</dbReference>
<dbReference type="GO" id="GO:0046872">
    <property type="term" value="F:metal ion binding"/>
    <property type="evidence" value="ECO:0007669"/>
    <property type="project" value="UniProtKB-KW"/>
</dbReference>
<dbReference type="SUPFAM" id="SSF46458">
    <property type="entry name" value="Globin-like"/>
    <property type="match status" value="1"/>
</dbReference>
<dbReference type="GO" id="GO:0005344">
    <property type="term" value="F:oxygen carrier activity"/>
    <property type="evidence" value="ECO:0007669"/>
    <property type="project" value="UniProtKB-KW"/>
</dbReference>
<dbReference type="Pfam" id="PF00042">
    <property type="entry name" value="Globin"/>
    <property type="match status" value="1"/>
</dbReference>
<keyword evidence="2 5" id="KW-0561">Oxygen transport</keyword>
<dbReference type="EMBL" id="CP059732">
    <property type="protein sequence ID" value="QMW07024.1"/>
    <property type="molecule type" value="Genomic_DNA"/>
</dbReference>
<dbReference type="InterPro" id="IPR009050">
    <property type="entry name" value="Globin-like_sf"/>
</dbReference>
<protein>
    <submittedName>
        <fullName evidence="7">Hemoglobin</fullName>
    </submittedName>
</protein>
<dbReference type="GO" id="GO:0046210">
    <property type="term" value="P:nitric oxide catabolic process"/>
    <property type="evidence" value="ECO:0007669"/>
    <property type="project" value="TreeGrafter"/>
</dbReference>
<evidence type="ECO:0000256" key="1">
    <source>
        <dbReference type="ARBA" id="ARBA00022617"/>
    </source>
</evidence>
<reference evidence="7 8" key="1">
    <citation type="submission" date="2020-07" db="EMBL/GenBank/DDBJ databases">
        <title>Spirosoma foliorum sp. nov., isolated from the leaves on the Nejang mountain Korea, Republic of.</title>
        <authorList>
            <person name="Ho H."/>
            <person name="Lee Y.-J."/>
            <person name="Nurcahyanto D.-A."/>
            <person name="Kim S.-G."/>
        </authorList>
    </citation>
    <scope>NUCLEOTIDE SEQUENCE [LARGE SCALE GENOMIC DNA]</scope>
    <source>
        <strain evidence="7 8">PL0136</strain>
    </source>
</reference>
<name>A0A7G5H7D2_9BACT</name>
<evidence type="ECO:0000256" key="4">
    <source>
        <dbReference type="ARBA" id="ARBA00023004"/>
    </source>
</evidence>
<feature type="domain" description="Globin" evidence="6">
    <location>
        <begin position="1"/>
        <end position="135"/>
    </location>
</feature>
<keyword evidence="3" id="KW-0479">Metal-binding</keyword>
<evidence type="ECO:0000256" key="2">
    <source>
        <dbReference type="ARBA" id="ARBA00022621"/>
    </source>
</evidence>
<dbReference type="Gene3D" id="1.10.490.10">
    <property type="entry name" value="Globins"/>
    <property type="match status" value="1"/>
</dbReference>
<dbReference type="GO" id="GO:0020037">
    <property type="term" value="F:heme binding"/>
    <property type="evidence" value="ECO:0007669"/>
    <property type="project" value="InterPro"/>
</dbReference>
<keyword evidence="1 5" id="KW-0349">Heme</keyword>
<keyword evidence="5" id="KW-0813">Transport</keyword>
<dbReference type="InterPro" id="IPR000971">
    <property type="entry name" value="Globin"/>
</dbReference>
<dbReference type="PANTHER" id="PTHR43396:SF3">
    <property type="entry name" value="FLAVOHEMOPROTEIN"/>
    <property type="match status" value="1"/>
</dbReference>
<comment type="similarity">
    <text evidence="5">Belongs to the globin family.</text>
</comment>
<dbReference type="GO" id="GO:0071949">
    <property type="term" value="F:FAD binding"/>
    <property type="evidence" value="ECO:0007669"/>
    <property type="project" value="TreeGrafter"/>
</dbReference>
<accession>A0A7G5H7D2</accession>
<keyword evidence="4" id="KW-0408">Iron</keyword>
<organism evidence="7 8">
    <name type="scientific">Spirosoma foliorum</name>
    <dbReference type="NCBI Taxonomy" id="2710596"/>
    <lineage>
        <taxon>Bacteria</taxon>
        <taxon>Pseudomonadati</taxon>
        <taxon>Bacteroidota</taxon>
        <taxon>Cytophagia</taxon>
        <taxon>Cytophagales</taxon>
        <taxon>Cytophagaceae</taxon>
        <taxon>Spirosoma</taxon>
    </lineage>
</organism>
<evidence type="ECO:0000256" key="5">
    <source>
        <dbReference type="RuleBase" id="RU000356"/>
    </source>
</evidence>
<dbReference type="KEGG" id="sfol:H3H32_20265"/>
<dbReference type="GO" id="GO:0019825">
    <property type="term" value="F:oxygen binding"/>
    <property type="evidence" value="ECO:0007669"/>
    <property type="project" value="InterPro"/>
</dbReference>
<dbReference type="PROSITE" id="PS01033">
    <property type="entry name" value="GLOBIN"/>
    <property type="match status" value="1"/>
</dbReference>
<sequence length="138" mass="15936">MTNQQLQLVKQTWKLLREIDPSVLGGVFYGRLFFKYPALRPMFNRSMESQYQKFVDMLSIIVARLDRPDTVAQEIGMLARSHAGYGVQPTHYEDVKEALLWTLERGLGLDWNTDVQQAWIGCYDAITQLMLEQVPLSP</sequence>
<proteinExistence type="inferred from homology"/>
<dbReference type="PANTHER" id="PTHR43396">
    <property type="entry name" value="FLAVOHEMOPROTEIN"/>
    <property type="match status" value="1"/>
</dbReference>
<evidence type="ECO:0000313" key="7">
    <source>
        <dbReference type="EMBL" id="QMW07024.1"/>
    </source>
</evidence>
<evidence type="ECO:0000313" key="8">
    <source>
        <dbReference type="Proteomes" id="UP000515369"/>
    </source>
</evidence>
<evidence type="ECO:0000259" key="6">
    <source>
        <dbReference type="PROSITE" id="PS01033"/>
    </source>
</evidence>